<evidence type="ECO:0000256" key="4">
    <source>
        <dbReference type="ARBA" id="ARBA00023239"/>
    </source>
</evidence>
<sequence length="376" mass="41043">MSAKIARYLAEQQPETPCVVIDLDVITDNYKTMKRLLPLAQIFYAVKANPAPEIVNVLNEQGSSFDTASRGEIDLCLGLGAQPEKISFGNTIKKERDIAYAYAKGVRLFAFDSEAELQKLAKAAPGAKVYCRILMECSGAEWPLSRKFGCAPEMATDLLVKARELGLDAYGISFHVGSQQTDLDQWDVAVGRAAAMFSALQKANIDLRMVNIGGGFPARYRAAVRPVEDYAEAVMSAMQKHFGNNIPEIIIEPGRSMVGDAGVLQAEVVLISEKDYEEDKRWIYLDVGKFGGLAETMDEAIKYKLVTPHDGGATGPVILAGPTCDSADILYEKTDYQMPINLAVGDKIEIHSTGAYTTSYSSVNFNGFPPLRTICI</sequence>
<dbReference type="RefSeq" id="WP_379874716.1">
    <property type="nucleotide sequence ID" value="NZ_JBHUIP010000003.1"/>
</dbReference>
<keyword evidence="10" id="KW-1185">Reference proteome</keyword>
<proteinExistence type="inferred from homology"/>
<dbReference type="InterPro" id="IPR002433">
    <property type="entry name" value="Orn_de-COase"/>
</dbReference>
<protein>
    <recommendedName>
        <fullName evidence="6">ornithine decarboxylase</fullName>
        <ecNumber evidence="6">4.1.1.17</ecNumber>
    </recommendedName>
</protein>
<evidence type="ECO:0000313" key="9">
    <source>
        <dbReference type="EMBL" id="MFD2261802.1"/>
    </source>
</evidence>
<dbReference type="Gene3D" id="3.20.20.10">
    <property type="entry name" value="Alanine racemase"/>
    <property type="match status" value="1"/>
</dbReference>
<comment type="caution">
    <text evidence="9">The sequence shown here is derived from an EMBL/GenBank/DDBJ whole genome shotgun (WGS) entry which is preliminary data.</text>
</comment>
<keyword evidence="4" id="KW-0456">Lyase</keyword>
<dbReference type="InterPro" id="IPR009006">
    <property type="entry name" value="Ala_racemase/Decarboxylase_C"/>
</dbReference>
<dbReference type="EC" id="4.1.1.17" evidence="6"/>
<dbReference type="Proteomes" id="UP001597295">
    <property type="component" value="Unassembled WGS sequence"/>
</dbReference>
<evidence type="ECO:0000256" key="5">
    <source>
        <dbReference type="ARBA" id="ARBA00034115"/>
    </source>
</evidence>
<dbReference type="PRINTS" id="PR01182">
    <property type="entry name" value="ORNDCRBXLASE"/>
</dbReference>
<comment type="similarity">
    <text evidence="2">Belongs to the Orn/Lys/Arg decarboxylase class-II family.</text>
</comment>
<comment type="pathway">
    <text evidence="5">Amine and polyamine biosynthesis; putrescine biosynthesis via L-ornithine pathway; putrescine from L-ornithine: step 1/1.</text>
</comment>
<gene>
    <name evidence="9" type="ORF">ACFSM5_02815</name>
</gene>
<dbReference type="Pfam" id="PF02784">
    <property type="entry name" value="Orn_Arg_deC_N"/>
    <property type="match status" value="1"/>
</dbReference>
<dbReference type="InterPro" id="IPR022644">
    <property type="entry name" value="De-COase2_N"/>
</dbReference>
<dbReference type="InterPro" id="IPR022657">
    <property type="entry name" value="De-COase2_CS"/>
</dbReference>
<organism evidence="9 10">
    <name type="scientific">Lacibacterium aquatile</name>
    <dbReference type="NCBI Taxonomy" id="1168082"/>
    <lineage>
        <taxon>Bacteria</taxon>
        <taxon>Pseudomonadati</taxon>
        <taxon>Pseudomonadota</taxon>
        <taxon>Alphaproteobacteria</taxon>
        <taxon>Rhodospirillales</taxon>
        <taxon>Rhodospirillaceae</taxon>
    </lineage>
</organism>
<dbReference type="PANTHER" id="PTHR11482:SF6">
    <property type="entry name" value="ORNITHINE DECARBOXYLASE 1-RELATED"/>
    <property type="match status" value="1"/>
</dbReference>
<evidence type="ECO:0000256" key="7">
    <source>
        <dbReference type="ARBA" id="ARBA00049127"/>
    </source>
</evidence>
<dbReference type="PROSITE" id="PS00878">
    <property type="entry name" value="ODR_DC_2_1"/>
    <property type="match status" value="1"/>
</dbReference>
<accession>A0ABW5DL49</accession>
<feature type="domain" description="Orn/DAP/Arg decarboxylase 2 N-terminal" evidence="8">
    <location>
        <begin position="25"/>
        <end position="258"/>
    </location>
</feature>
<dbReference type="EMBL" id="JBHUIP010000003">
    <property type="protein sequence ID" value="MFD2261802.1"/>
    <property type="molecule type" value="Genomic_DNA"/>
</dbReference>
<dbReference type="SUPFAM" id="SSF50621">
    <property type="entry name" value="Alanine racemase C-terminal domain-like"/>
    <property type="match status" value="1"/>
</dbReference>
<dbReference type="InterPro" id="IPR000183">
    <property type="entry name" value="Orn/DAP/Arg_de-COase"/>
</dbReference>
<evidence type="ECO:0000256" key="2">
    <source>
        <dbReference type="ARBA" id="ARBA00008872"/>
    </source>
</evidence>
<dbReference type="SUPFAM" id="SSF51419">
    <property type="entry name" value="PLP-binding barrel"/>
    <property type="match status" value="1"/>
</dbReference>
<comment type="cofactor">
    <cofactor evidence="1">
        <name>pyridoxal 5'-phosphate</name>
        <dbReference type="ChEBI" id="CHEBI:597326"/>
    </cofactor>
</comment>
<evidence type="ECO:0000256" key="3">
    <source>
        <dbReference type="ARBA" id="ARBA00022898"/>
    </source>
</evidence>
<dbReference type="InterPro" id="IPR029066">
    <property type="entry name" value="PLP-binding_barrel"/>
</dbReference>
<name>A0ABW5DL49_9PROT</name>
<reference evidence="10" key="1">
    <citation type="journal article" date="2019" name="Int. J. Syst. Evol. Microbiol.">
        <title>The Global Catalogue of Microorganisms (GCM) 10K type strain sequencing project: providing services to taxonomists for standard genome sequencing and annotation.</title>
        <authorList>
            <consortium name="The Broad Institute Genomics Platform"/>
            <consortium name="The Broad Institute Genome Sequencing Center for Infectious Disease"/>
            <person name="Wu L."/>
            <person name="Ma J."/>
        </authorList>
    </citation>
    <scope>NUCLEOTIDE SEQUENCE [LARGE SCALE GENOMIC DNA]</scope>
    <source>
        <strain evidence="10">CGMCC 1.19062</strain>
    </source>
</reference>
<dbReference type="Gene3D" id="2.40.37.10">
    <property type="entry name" value="Lyase, Ornithine Decarboxylase, Chain A, domain 1"/>
    <property type="match status" value="1"/>
</dbReference>
<dbReference type="PROSITE" id="PS00879">
    <property type="entry name" value="ODR_DC_2_2"/>
    <property type="match status" value="1"/>
</dbReference>
<dbReference type="PANTHER" id="PTHR11482">
    <property type="entry name" value="ARGININE/DIAMINOPIMELATE/ORNITHINE DECARBOXYLASE"/>
    <property type="match status" value="1"/>
</dbReference>
<evidence type="ECO:0000256" key="6">
    <source>
        <dbReference type="ARBA" id="ARBA00034138"/>
    </source>
</evidence>
<evidence type="ECO:0000259" key="8">
    <source>
        <dbReference type="Pfam" id="PF02784"/>
    </source>
</evidence>
<dbReference type="CDD" id="cd00622">
    <property type="entry name" value="PLPDE_III_ODC"/>
    <property type="match status" value="1"/>
</dbReference>
<keyword evidence="3" id="KW-0663">Pyridoxal phosphate</keyword>
<dbReference type="PRINTS" id="PR01179">
    <property type="entry name" value="ODADCRBXLASE"/>
</dbReference>
<comment type="catalytic activity">
    <reaction evidence="7">
        <text>L-ornithine + H(+) = putrescine + CO2</text>
        <dbReference type="Rhea" id="RHEA:22964"/>
        <dbReference type="ChEBI" id="CHEBI:15378"/>
        <dbReference type="ChEBI" id="CHEBI:16526"/>
        <dbReference type="ChEBI" id="CHEBI:46911"/>
        <dbReference type="ChEBI" id="CHEBI:326268"/>
        <dbReference type="EC" id="4.1.1.17"/>
    </reaction>
</comment>
<evidence type="ECO:0000256" key="1">
    <source>
        <dbReference type="ARBA" id="ARBA00001933"/>
    </source>
</evidence>
<dbReference type="InterPro" id="IPR022653">
    <property type="entry name" value="De-COase2_pyr-phos_BS"/>
</dbReference>
<evidence type="ECO:0000313" key="10">
    <source>
        <dbReference type="Proteomes" id="UP001597295"/>
    </source>
</evidence>